<dbReference type="EMBL" id="GBRH01162224">
    <property type="protein sequence ID" value="JAE35672.1"/>
    <property type="molecule type" value="Transcribed_RNA"/>
</dbReference>
<proteinExistence type="predicted"/>
<protein>
    <submittedName>
        <fullName evidence="1">Uncharacterized protein</fullName>
    </submittedName>
</protein>
<accession>A0A0A9DXS4</accession>
<organism evidence="1">
    <name type="scientific">Arundo donax</name>
    <name type="common">Giant reed</name>
    <name type="synonym">Donax arundinaceus</name>
    <dbReference type="NCBI Taxonomy" id="35708"/>
    <lineage>
        <taxon>Eukaryota</taxon>
        <taxon>Viridiplantae</taxon>
        <taxon>Streptophyta</taxon>
        <taxon>Embryophyta</taxon>
        <taxon>Tracheophyta</taxon>
        <taxon>Spermatophyta</taxon>
        <taxon>Magnoliopsida</taxon>
        <taxon>Liliopsida</taxon>
        <taxon>Poales</taxon>
        <taxon>Poaceae</taxon>
        <taxon>PACMAD clade</taxon>
        <taxon>Arundinoideae</taxon>
        <taxon>Arundineae</taxon>
        <taxon>Arundo</taxon>
    </lineage>
</organism>
<reference evidence="1" key="2">
    <citation type="journal article" date="2015" name="Data Brief">
        <title>Shoot transcriptome of the giant reed, Arundo donax.</title>
        <authorList>
            <person name="Barrero R.A."/>
            <person name="Guerrero F.D."/>
            <person name="Moolhuijzen P."/>
            <person name="Goolsby J.A."/>
            <person name="Tidwell J."/>
            <person name="Bellgard S.E."/>
            <person name="Bellgard M.I."/>
        </authorList>
    </citation>
    <scope>NUCLEOTIDE SEQUENCE</scope>
    <source>
        <tissue evidence="1">Shoot tissue taken approximately 20 cm above the soil surface</tissue>
    </source>
</reference>
<name>A0A0A9DXS4_ARUDO</name>
<reference evidence="1" key="1">
    <citation type="submission" date="2014-09" db="EMBL/GenBank/DDBJ databases">
        <authorList>
            <person name="Magalhaes I.L.F."/>
            <person name="Oliveira U."/>
            <person name="Santos F.R."/>
            <person name="Vidigal T.H.D.A."/>
            <person name="Brescovit A.D."/>
            <person name="Santos A.J."/>
        </authorList>
    </citation>
    <scope>NUCLEOTIDE SEQUENCE</scope>
    <source>
        <tissue evidence="1">Shoot tissue taken approximately 20 cm above the soil surface</tissue>
    </source>
</reference>
<sequence>MMGICRYHSSTACAIPRETLALSQSL</sequence>
<dbReference type="AlphaFoldDB" id="A0A0A9DXS4"/>
<evidence type="ECO:0000313" key="1">
    <source>
        <dbReference type="EMBL" id="JAD93379.1"/>
    </source>
</evidence>
<dbReference type="EMBL" id="GBRH01204516">
    <property type="protein sequence ID" value="JAD93379.1"/>
    <property type="molecule type" value="Transcribed_RNA"/>
</dbReference>